<evidence type="ECO:0000313" key="4">
    <source>
        <dbReference type="WBParaSite" id="Gr19_v10_g12348.t1"/>
    </source>
</evidence>
<keyword evidence="2" id="KW-1133">Transmembrane helix</keyword>
<name>A0A914H1E8_GLORO</name>
<protein>
    <submittedName>
        <fullName evidence="4">Uncharacterized protein</fullName>
    </submittedName>
</protein>
<sequence>MHTIARDTNPPRATLFLYALKGFLIPRGIFASPFLQPPQKVFLWCNLLYYFILDRSRQRRLSRRPFFRHQSRPNIVLTSSSFAQAPSSYVPPHLQLPHNHRRRRPTSLFQSRQGQGGRVLMGDGELEGGSVFKHLLIQIHPFRKYIWALCALCLLLSLLIILNSVLIISIQGSSPYRLGDPTFVIFSEVLAWLLIMVSVLGIKLTCMSNKIVEANAEAHRRRTGDNGTSVPPPLPSVAIEVDGPDFVGQRRPFSAPQWVNAYWGLSSDGIAGGENPFGLPGVVEPQPPFDPFLFPPPPPRYSSLEGPPIASLGGTRLSPPRPRRPSHHSAQFLRSPPPPYCSTTSGDRPQTFRPPSH</sequence>
<feature type="transmembrane region" description="Helical" evidence="2">
    <location>
        <begin position="145"/>
        <end position="170"/>
    </location>
</feature>
<proteinExistence type="predicted"/>
<organism evidence="3 4">
    <name type="scientific">Globodera rostochiensis</name>
    <name type="common">Golden nematode worm</name>
    <name type="synonym">Heterodera rostochiensis</name>
    <dbReference type="NCBI Taxonomy" id="31243"/>
    <lineage>
        <taxon>Eukaryota</taxon>
        <taxon>Metazoa</taxon>
        <taxon>Ecdysozoa</taxon>
        <taxon>Nematoda</taxon>
        <taxon>Chromadorea</taxon>
        <taxon>Rhabditida</taxon>
        <taxon>Tylenchina</taxon>
        <taxon>Tylenchomorpha</taxon>
        <taxon>Tylenchoidea</taxon>
        <taxon>Heteroderidae</taxon>
        <taxon>Heteroderinae</taxon>
        <taxon>Globodera</taxon>
    </lineage>
</organism>
<feature type="transmembrane region" description="Helical" evidence="2">
    <location>
        <begin position="182"/>
        <end position="202"/>
    </location>
</feature>
<evidence type="ECO:0000256" key="2">
    <source>
        <dbReference type="SAM" id="Phobius"/>
    </source>
</evidence>
<evidence type="ECO:0000256" key="1">
    <source>
        <dbReference type="SAM" id="MobiDB-lite"/>
    </source>
</evidence>
<keyword evidence="3" id="KW-1185">Reference proteome</keyword>
<dbReference type="WBParaSite" id="Gr19_v10_g12348.t1">
    <property type="protein sequence ID" value="Gr19_v10_g12348.t1"/>
    <property type="gene ID" value="Gr19_v10_g12348"/>
</dbReference>
<dbReference type="AlphaFoldDB" id="A0A914H1E8"/>
<dbReference type="Proteomes" id="UP000887572">
    <property type="component" value="Unplaced"/>
</dbReference>
<feature type="compositionally biased region" description="Pro residues" evidence="1">
    <location>
        <begin position="288"/>
        <end position="300"/>
    </location>
</feature>
<keyword evidence="2" id="KW-0472">Membrane</keyword>
<reference evidence="4" key="1">
    <citation type="submission" date="2022-11" db="UniProtKB">
        <authorList>
            <consortium name="WormBaseParasite"/>
        </authorList>
    </citation>
    <scope>IDENTIFICATION</scope>
</reference>
<feature type="transmembrane region" description="Helical" evidence="2">
    <location>
        <begin position="41"/>
        <end position="56"/>
    </location>
</feature>
<evidence type="ECO:0000313" key="3">
    <source>
        <dbReference type="Proteomes" id="UP000887572"/>
    </source>
</evidence>
<feature type="region of interest" description="Disordered" evidence="1">
    <location>
        <begin position="288"/>
        <end position="357"/>
    </location>
</feature>
<accession>A0A914H1E8</accession>
<keyword evidence="2" id="KW-0812">Transmembrane</keyword>